<evidence type="ECO:0000256" key="2">
    <source>
        <dbReference type="ARBA" id="ARBA00022649"/>
    </source>
</evidence>
<evidence type="ECO:0000256" key="4">
    <source>
        <dbReference type="ARBA" id="ARBA00022759"/>
    </source>
</evidence>
<gene>
    <name evidence="8" type="ORF">HGD76_08970</name>
</gene>
<dbReference type="KEGG" id="dfs:HGD76_08970"/>
<evidence type="ECO:0000256" key="5">
    <source>
        <dbReference type="ARBA" id="ARBA00022801"/>
    </source>
</evidence>
<accession>A0A6H2BZW1</accession>
<protein>
    <submittedName>
        <fullName evidence="8">Type II toxin-antitoxin system HicA family toxin</fullName>
    </submittedName>
</protein>
<evidence type="ECO:0000256" key="6">
    <source>
        <dbReference type="ARBA" id="ARBA00022884"/>
    </source>
</evidence>
<keyword evidence="4" id="KW-0255">Endonuclease</keyword>
<dbReference type="Proteomes" id="UP000502433">
    <property type="component" value="Chromosome"/>
</dbReference>
<evidence type="ECO:0000256" key="1">
    <source>
        <dbReference type="ARBA" id="ARBA00006620"/>
    </source>
</evidence>
<evidence type="ECO:0000313" key="9">
    <source>
        <dbReference type="Proteomes" id="UP000502433"/>
    </source>
</evidence>
<dbReference type="RefSeq" id="WP_168695575.1">
    <property type="nucleotide sequence ID" value="NZ_CP051206.1"/>
</dbReference>
<keyword evidence="2" id="KW-1277">Toxin-antitoxin system</keyword>
<dbReference type="GO" id="GO:0016787">
    <property type="term" value="F:hydrolase activity"/>
    <property type="evidence" value="ECO:0007669"/>
    <property type="project" value="UniProtKB-KW"/>
</dbReference>
<keyword evidence="5" id="KW-0378">Hydrolase</keyword>
<evidence type="ECO:0000256" key="7">
    <source>
        <dbReference type="ARBA" id="ARBA00023016"/>
    </source>
</evidence>
<dbReference type="Pfam" id="PF07927">
    <property type="entry name" value="HicA_toxin"/>
    <property type="match status" value="1"/>
</dbReference>
<dbReference type="InterPro" id="IPR012933">
    <property type="entry name" value="HicA_mRNA_interferase"/>
</dbReference>
<dbReference type="GO" id="GO:0004519">
    <property type="term" value="F:endonuclease activity"/>
    <property type="evidence" value="ECO:0007669"/>
    <property type="project" value="UniProtKB-KW"/>
</dbReference>
<dbReference type="SUPFAM" id="SSF54786">
    <property type="entry name" value="YcfA/nrd intein domain"/>
    <property type="match status" value="1"/>
</dbReference>
<dbReference type="AlphaFoldDB" id="A0A6H2BZW1"/>
<evidence type="ECO:0000313" key="8">
    <source>
        <dbReference type="EMBL" id="QJB44294.1"/>
    </source>
</evidence>
<keyword evidence="7" id="KW-0346">Stress response</keyword>
<dbReference type="Gene3D" id="3.30.920.30">
    <property type="entry name" value="Hypothetical protein"/>
    <property type="match status" value="1"/>
</dbReference>
<evidence type="ECO:0000256" key="3">
    <source>
        <dbReference type="ARBA" id="ARBA00022722"/>
    </source>
</evidence>
<reference evidence="8 9" key="1">
    <citation type="submission" date="2020-04" db="EMBL/GenBank/DDBJ databases">
        <title>Genome-Wide Identification of 5-Methylcytosine Sites in Bacterial Genomes By High-Throughput Sequencing of MspJI Restriction Fragments.</title>
        <authorList>
            <person name="Wu V."/>
        </authorList>
    </citation>
    <scope>NUCLEOTIDE SEQUENCE [LARGE SCALE GENOMIC DNA]</scope>
    <source>
        <strain evidence="8 9">CCAP 1403/13f</strain>
    </source>
</reference>
<organism evidence="8 9">
    <name type="scientific">Dolichospermum flos-aquae CCAP 1403/13F</name>
    <dbReference type="NCBI Taxonomy" id="315271"/>
    <lineage>
        <taxon>Bacteria</taxon>
        <taxon>Bacillati</taxon>
        <taxon>Cyanobacteriota</taxon>
        <taxon>Cyanophyceae</taxon>
        <taxon>Nostocales</taxon>
        <taxon>Aphanizomenonaceae</taxon>
        <taxon>Dolichospermum</taxon>
    </lineage>
</organism>
<keyword evidence="6" id="KW-0694">RNA-binding</keyword>
<dbReference type="GO" id="GO:0003729">
    <property type="term" value="F:mRNA binding"/>
    <property type="evidence" value="ECO:0007669"/>
    <property type="project" value="InterPro"/>
</dbReference>
<dbReference type="EMBL" id="CP051206">
    <property type="protein sequence ID" value="QJB44294.1"/>
    <property type="molecule type" value="Genomic_DNA"/>
</dbReference>
<keyword evidence="3" id="KW-0540">Nuclease</keyword>
<name>A0A6H2BZW1_DOLFA</name>
<proteinExistence type="inferred from homology"/>
<comment type="similarity">
    <text evidence="1">Belongs to the HicA mRNA interferase family.</text>
</comment>
<sequence length="64" mass="7410">MKRVDLVRHLEANSCEFLREGGSHTIYVNRAAQRSTSIPRHREINNLLARKICRDLQVPDPNIT</sequence>
<dbReference type="InterPro" id="IPR038570">
    <property type="entry name" value="HicA_sf"/>
</dbReference>
<reference evidence="8 9" key="2">
    <citation type="submission" date="2020-04" db="EMBL/GenBank/DDBJ databases">
        <authorList>
            <person name="Fomenkov A."/>
            <person name="Anton B.P."/>
            <person name="Roberts R.J."/>
        </authorList>
    </citation>
    <scope>NUCLEOTIDE SEQUENCE [LARGE SCALE GENOMIC DNA]</scope>
    <source>
        <strain evidence="8 9">CCAP 1403/13f</strain>
    </source>
</reference>